<keyword evidence="6" id="KW-1185">Reference proteome</keyword>
<name>A0A239KKB0_9BACT</name>
<evidence type="ECO:0000256" key="2">
    <source>
        <dbReference type="PIRSR" id="PIRSR006487-1"/>
    </source>
</evidence>
<dbReference type="Gene3D" id="3.30.1360.120">
    <property type="entry name" value="Probable tRNA modification gtpase trme, domain 1"/>
    <property type="match status" value="1"/>
</dbReference>
<dbReference type="PANTHER" id="PTHR22602">
    <property type="entry name" value="TRANSFERASE CAF17, MITOCHONDRIAL-RELATED"/>
    <property type="match status" value="1"/>
</dbReference>
<keyword evidence="1" id="KW-0809">Transit peptide</keyword>
<evidence type="ECO:0000259" key="4">
    <source>
        <dbReference type="Pfam" id="PF25455"/>
    </source>
</evidence>
<dbReference type="Proteomes" id="UP000198356">
    <property type="component" value="Unassembled WGS sequence"/>
</dbReference>
<evidence type="ECO:0000259" key="3">
    <source>
        <dbReference type="Pfam" id="PF01571"/>
    </source>
</evidence>
<dbReference type="InterPro" id="IPR027266">
    <property type="entry name" value="TrmE/GcvT-like"/>
</dbReference>
<feature type="domain" description="GCVT N-terminal" evidence="3">
    <location>
        <begin position="19"/>
        <end position="251"/>
    </location>
</feature>
<dbReference type="AlphaFoldDB" id="A0A239KKB0"/>
<sequence>MTLTTHTDVPVTGLQSRLEALLHGAGIAPLTATGWLRITGEDRVRWLNGMVTNSIQSLKPGEGCYNFILSAQGRIQGDGTAFETPSALLLETDRERLPALMTLLDRFIIMDDVELHDVSATQIGYALAGPNAPALLAEIISDESGAEPFDFEAWVQQPAPKLIHTTWQSARLTVVHQHSPLVPRYELWIDADDPTEAEALAAALEAEGAATCTAEDLEDLRILEGTPLYGTDIRDKELPQETAQTRALHFAKGCYLGQEIVERIRSRGAVHRTFSGFTLTGELPATGTILEAEGKPVGEITSAASIGGQTCALGYIRREALERSLPLAYPGGAATPSVLPFRAS</sequence>
<evidence type="ECO:0000256" key="1">
    <source>
        <dbReference type="ARBA" id="ARBA00022946"/>
    </source>
</evidence>
<dbReference type="Pfam" id="PF01571">
    <property type="entry name" value="GCV_T"/>
    <property type="match status" value="1"/>
</dbReference>
<gene>
    <name evidence="5" type="ORF">SAMN05421770_10512</name>
</gene>
<dbReference type="PANTHER" id="PTHR22602:SF0">
    <property type="entry name" value="TRANSFERASE CAF17, MITOCHONDRIAL-RELATED"/>
    <property type="match status" value="1"/>
</dbReference>
<proteinExistence type="predicted"/>
<dbReference type="InterPro" id="IPR057460">
    <property type="entry name" value="CAF17_C"/>
</dbReference>
<protein>
    <submittedName>
        <fullName evidence="5">Uncharacterized protein</fullName>
    </submittedName>
</protein>
<feature type="domain" description="CAF17 C-terminal" evidence="4">
    <location>
        <begin position="278"/>
        <end position="328"/>
    </location>
</feature>
<reference evidence="5 6" key="1">
    <citation type="submission" date="2017-06" db="EMBL/GenBank/DDBJ databases">
        <authorList>
            <person name="Kim H.J."/>
            <person name="Triplett B.A."/>
        </authorList>
    </citation>
    <scope>NUCLEOTIDE SEQUENCE [LARGE SCALE GENOMIC DNA]</scope>
    <source>
        <strain evidence="5 6">DSM 18704</strain>
    </source>
</reference>
<evidence type="ECO:0000313" key="6">
    <source>
        <dbReference type="Proteomes" id="UP000198356"/>
    </source>
</evidence>
<organism evidence="5 6">
    <name type="scientific">Granulicella rosea</name>
    <dbReference type="NCBI Taxonomy" id="474952"/>
    <lineage>
        <taxon>Bacteria</taxon>
        <taxon>Pseudomonadati</taxon>
        <taxon>Acidobacteriota</taxon>
        <taxon>Terriglobia</taxon>
        <taxon>Terriglobales</taxon>
        <taxon>Acidobacteriaceae</taxon>
        <taxon>Granulicella</taxon>
    </lineage>
</organism>
<evidence type="ECO:0000313" key="5">
    <source>
        <dbReference type="EMBL" id="SNT18430.1"/>
    </source>
</evidence>
<dbReference type="RefSeq" id="WP_089409112.1">
    <property type="nucleotide sequence ID" value="NZ_FZOU01000005.1"/>
</dbReference>
<dbReference type="SUPFAM" id="SSF103025">
    <property type="entry name" value="Folate-binding domain"/>
    <property type="match status" value="1"/>
</dbReference>
<dbReference type="NCBIfam" id="TIGR03317">
    <property type="entry name" value="ygfZ_signature"/>
    <property type="match status" value="1"/>
</dbReference>
<dbReference type="OrthoDB" id="9796287at2"/>
<feature type="binding site" evidence="2">
    <location>
        <position position="186"/>
    </location>
    <ligand>
        <name>substrate</name>
    </ligand>
</feature>
<dbReference type="PIRSF" id="PIRSF006487">
    <property type="entry name" value="GcvT"/>
    <property type="match status" value="1"/>
</dbReference>
<dbReference type="Pfam" id="PF25455">
    <property type="entry name" value="Beta-barrel_CAF17_C"/>
    <property type="match status" value="1"/>
</dbReference>
<dbReference type="GO" id="GO:0016226">
    <property type="term" value="P:iron-sulfur cluster assembly"/>
    <property type="evidence" value="ECO:0007669"/>
    <property type="project" value="TreeGrafter"/>
</dbReference>
<accession>A0A239KKB0</accession>
<dbReference type="EMBL" id="FZOU01000005">
    <property type="protein sequence ID" value="SNT18430.1"/>
    <property type="molecule type" value="Genomic_DNA"/>
</dbReference>
<dbReference type="InterPro" id="IPR017703">
    <property type="entry name" value="YgfZ/GCV_T_CS"/>
</dbReference>
<dbReference type="InterPro" id="IPR045179">
    <property type="entry name" value="YgfZ/GcvT"/>
</dbReference>
<dbReference type="InterPro" id="IPR006222">
    <property type="entry name" value="GCVT_N"/>
</dbReference>